<organism evidence="1 2">
    <name type="scientific">Saccharothrix violaceirubra</name>
    <dbReference type="NCBI Taxonomy" id="413306"/>
    <lineage>
        <taxon>Bacteria</taxon>
        <taxon>Bacillati</taxon>
        <taxon>Actinomycetota</taxon>
        <taxon>Actinomycetes</taxon>
        <taxon>Pseudonocardiales</taxon>
        <taxon>Pseudonocardiaceae</taxon>
        <taxon>Saccharothrix</taxon>
    </lineage>
</organism>
<dbReference type="InterPro" id="IPR011990">
    <property type="entry name" value="TPR-like_helical_dom_sf"/>
</dbReference>
<evidence type="ECO:0000313" key="2">
    <source>
        <dbReference type="Proteomes" id="UP000542674"/>
    </source>
</evidence>
<comment type="caution">
    <text evidence="1">The sequence shown here is derived from an EMBL/GenBank/DDBJ whole genome shotgun (WGS) entry which is preliminary data.</text>
</comment>
<dbReference type="SUPFAM" id="SSF48452">
    <property type="entry name" value="TPR-like"/>
    <property type="match status" value="1"/>
</dbReference>
<dbReference type="AlphaFoldDB" id="A0A7W7WUJ9"/>
<dbReference type="Gene3D" id="1.25.40.10">
    <property type="entry name" value="Tetratricopeptide repeat domain"/>
    <property type="match status" value="1"/>
</dbReference>
<accession>A0A7W7WUJ9</accession>
<gene>
    <name evidence="1" type="ORF">F4559_000827</name>
</gene>
<name>A0A7W7WUJ9_9PSEU</name>
<evidence type="ECO:0000313" key="1">
    <source>
        <dbReference type="EMBL" id="MBB4963468.1"/>
    </source>
</evidence>
<dbReference type="RefSeq" id="WP_184666240.1">
    <property type="nucleotide sequence ID" value="NZ_BAABAI010000036.1"/>
</dbReference>
<sequence>MCPQRRRHHRVLVTEVRPWLEGSYTETVGRDLFAATAELAHLVGWMSGDAGHQGPAQRYYLHSHRLAAEAGAAETAATALRGLADQALDLGHVATAVRLAEAADRTGGTVPEPKARAYYATTHARAAAADHDPATARARLTAAHTAIGHADPTPGTSWAAHYSPSRWAHETARVHHRLGDLDAAEEHLHHALHLGIDRRRTQAQVTADLGHVLLHRGDLDAALDTWTRFADLATGIRSRRVTDSAADIAARLATLPEPRAHHLLDQLTTTFDHAS</sequence>
<dbReference type="EMBL" id="JACHJS010000001">
    <property type="protein sequence ID" value="MBB4963468.1"/>
    <property type="molecule type" value="Genomic_DNA"/>
</dbReference>
<protein>
    <submittedName>
        <fullName evidence="1">Tetratricopeptide (TPR) repeat protein</fullName>
    </submittedName>
</protein>
<keyword evidence="2" id="KW-1185">Reference proteome</keyword>
<reference evidence="1 2" key="1">
    <citation type="submission" date="2020-08" db="EMBL/GenBank/DDBJ databases">
        <title>Sequencing the genomes of 1000 actinobacteria strains.</title>
        <authorList>
            <person name="Klenk H.-P."/>
        </authorList>
    </citation>
    <scope>NUCLEOTIDE SEQUENCE [LARGE SCALE GENOMIC DNA]</scope>
    <source>
        <strain evidence="1 2">DSM 45084</strain>
    </source>
</reference>
<proteinExistence type="predicted"/>
<dbReference type="Proteomes" id="UP000542674">
    <property type="component" value="Unassembled WGS sequence"/>
</dbReference>